<evidence type="ECO:0000256" key="2">
    <source>
        <dbReference type="ARBA" id="ARBA00007606"/>
    </source>
</evidence>
<dbReference type="CDD" id="cd06899">
    <property type="entry name" value="lectin_legume_LecRK_Arcelin_ConA"/>
    <property type="match status" value="1"/>
</dbReference>
<dbReference type="PROSITE" id="PS00107">
    <property type="entry name" value="PROTEIN_KINASE_ATP"/>
    <property type="match status" value="1"/>
</dbReference>
<evidence type="ECO:0000256" key="3">
    <source>
        <dbReference type="ARBA" id="ARBA00008536"/>
    </source>
</evidence>
<comment type="similarity">
    <text evidence="4">In the C-terminal section; belongs to the protein kinase superfamily. Ser/Thr protein kinase family.</text>
</comment>
<dbReference type="InterPro" id="IPR011009">
    <property type="entry name" value="Kinase-like_dom_sf"/>
</dbReference>
<evidence type="ECO:0000313" key="20">
    <source>
        <dbReference type="Proteomes" id="UP001159364"/>
    </source>
</evidence>
<keyword evidence="12 16" id="KW-1133">Transmembrane helix</keyword>
<comment type="caution">
    <text evidence="19">The sequence shown here is derived from an EMBL/GenBank/DDBJ whole genome shotgun (WGS) entry which is preliminary data.</text>
</comment>
<keyword evidence="14" id="KW-0675">Receptor</keyword>
<dbReference type="SUPFAM" id="SSF56112">
    <property type="entry name" value="Protein kinase-like (PK-like)"/>
    <property type="match status" value="1"/>
</dbReference>
<dbReference type="Gene3D" id="3.30.200.20">
    <property type="entry name" value="Phosphorylase Kinase, domain 1"/>
    <property type="match status" value="1"/>
</dbReference>
<organism evidence="19 20">
    <name type="scientific">Erythroxylum novogranatense</name>
    <dbReference type="NCBI Taxonomy" id="1862640"/>
    <lineage>
        <taxon>Eukaryota</taxon>
        <taxon>Viridiplantae</taxon>
        <taxon>Streptophyta</taxon>
        <taxon>Embryophyta</taxon>
        <taxon>Tracheophyta</taxon>
        <taxon>Spermatophyta</taxon>
        <taxon>Magnoliopsida</taxon>
        <taxon>eudicotyledons</taxon>
        <taxon>Gunneridae</taxon>
        <taxon>Pentapetalae</taxon>
        <taxon>rosids</taxon>
        <taxon>fabids</taxon>
        <taxon>Malpighiales</taxon>
        <taxon>Erythroxylaceae</taxon>
        <taxon>Erythroxylum</taxon>
    </lineage>
</organism>
<keyword evidence="20" id="KW-1185">Reference proteome</keyword>
<evidence type="ECO:0000256" key="9">
    <source>
        <dbReference type="ARBA" id="ARBA00022741"/>
    </source>
</evidence>
<dbReference type="PROSITE" id="PS00108">
    <property type="entry name" value="PROTEIN_KINASE_ST"/>
    <property type="match status" value="1"/>
</dbReference>
<feature type="binding site" evidence="15">
    <location>
        <position position="353"/>
    </location>
    <ligand>
        <name>ATP</name>
        <dbReference type="ChEBI" id="CHEBI:30616"/>
    </ligand>
</feature>
<evidence type="ECO:0000259" key="18">
    <source>
        <dbReference type="PROSITE" id="PS50011"/>
    </source>
</evidence>
<keyword evidence="6 16" id="KW-0812">Transmembrane</keyword>
<dbReference type="Pfam" id="PF00069">
    <property type="entry name" value="Pkinase"/>
    <property type="match status" value="1"/>
</dbReference>
<dbReference type="InterPro" id="IPR013320">
    <property type="entry name" value="ConA-like_dom_sf"/>
</dbReference>
<evidence type="ECO:0000256" key="14">
    <source>
        <dbReference type="ARBA" id="ARBA00023170"/>
    </source>
</evidence>
<dbReference type="InterPro" id="IPR050528">
    <property type="entry name" value="L-type_Lectin-RKs"/>
</dbReference>
<evidence type="ECO:0000256" key="8">
    <source>
        <dbReference type="ARBA" id="ARBA00022734"/>
    </source>
</evidence>
<dbReference type="GO" id="GO:0005524">
    <property type="term" value="F:ATP binding"/>
    <property type="evidence" value="ECO:0007669"/>
    <property type="project" value="UniProtKB-UniRule"/>
</dbReference>
<feature type="signal peptide" evidence="17">
    <location>
        <begin position="1"/>
        <end position="25"/>
    </location>
</feature>
<keyword evidence="9 15" id="KW-0547">Nucleotide-binding</keyword>
<dbReference type="SMART" id="SM00220">
    <property type="entry name" value="S_TKc"/>
    <property type="match status" value="1"/>
</dbReference>
<feature type="chain" id="PRO_5043328401" description="Protein kinase domain-containing protein" evidence="17">
    <location>
        <begin position="26"/>
        <end position="648"/>
    </location>
</feature>
<dbReference type="InterPro" id="IPR001220">
    <property type="entry name" value="Legume_lectin_dom"/>
</dbReference>
<evidence type="ECO:0000256" key="15">
    <source>
        <dbReference type="PROSITE-ProRule" id="PRU10141"/>
    </source>
</evidence>
<comment type="subcellular location">
    <subcellularLocation>
        <location evidence="1">Membrane</location>
        <topology evidence="1">Single-pass type I membrane protein</topology>
    </subcellularLocation>
</comment>
<dbReference type="Proteomes" id="UP001159364">
    <property type="component" value="Linkage Group LG08"/>
</dbReference>
<comment type="similarity">
    <text evidence="2">Belongs to the leguminous lectin family.</text>
</comment>
<evidence type="ECO:0000256" key="17">
    <source>
        <dbReference type="SAM" id="SignalP"/>
    </source>
</evidence>
<dbReference type="FunFam" id="2.60.120.200:FF:000198">
    <property type="entry name" value="Probable L-type lectin-domain containing receptor kinase S.5"/>
    <property type="match status" value="1"/>
</dbReference>
<evidence type="ECO:0000256" key="11">
    <source>
        <dbReference type="ARBA" id="ARBA00022840"/>
    </source>
</evidence>
<dbReference type="PROSITE" id="PS50011">
    <property type="entry name" value="PROTEIN_KINASE_DOM"/>
    <property type="match status" value="1"/>
</dbReference>
<evidence type="ECO:0000256" key="16">
    <source>
        <dbReference type="SAM" id="Phobius"/>
    </source>
</evidence>
<feature type="domain" description="Protein kinase" evidence="18">
    <location>
        <begin position="326"/>
        <end position="618"/>
    </location>
</feature>
<keyword evidence="5" id="KW-0808">Transferase</keyword>
<dbReference type="GO" id="GO:0004672">
    <property type="term" value="F:protein kinase activity"/>
    <property type="evidence" value="ECO:0007669"/>
    <property type="project" value="InterPro"/>
</dbReference>
<dbReference type="EMBL" id="JAIWQS010000008">
    <property type="protein sequence ID" value="KAJ8900006.1"/>
    <property type="molecule type" value="Genomic_DNA"/>
</dbReference>
<keyword evidence="11 15" id="KW-0067">ATP-binding</keyword>
<protein>
    <recommendedName>
        <fullName evidence="18">Protein kinase domain-containing protein</fullName>
    </recommendedName>
</protein>
<evidence type="ECO:0000256" key="13">
    <source>
        <dbReference type="ARBA" id="ARBA00023136"/>
    </source>
</evidence>
<gene>
    <name evidence="19" type="ORF">K2173_024118</name>
</gene>
<reference evidence="19 20" key="1">
    <citation type="submission" date="2021-09" db="EMBL/GenBank/DDBJ databases">
        <title>Genomic insights and catalytic innovation underlie evolution of tropane alkaloids biosynthesis.</title>
        <authorList>
            <person name="Wang Y.-J."/>
            <person name="Tian T."/>
            <person name="Huang J.-P."/>
            <person name="Huang S.-X."/>
        </authorList>
    </citation>
    <scope>NUCLEOTIDE SEQUENCE [LARGE SCALE GENOMIC DNA]</scope>
    <source>
        <strain evidence="19">KIB-2018</strain>
        <tissue evidence="19">Leaf</tissue>
    </source>
</reference>
<evidence type="ECO:0000256" key="6">
    <source>
        <dbReference type="ARBA" id="ARBA00022692"/>
    </source>
</evidence>
<evidence type="ECO:0000256" key="12">
    <source>
        <dbReference type="ARBA" id="ARBA00022989"/>
    </source>
</evidence>
<comment type="similarity">
    <text evidence="3">In the N-terminal section; belongs to the leguminous lectin family.</text>
</comment>
<accession>A0AAV8UC75</accession>
<dbReference type="Gene3D" id="1.10.510.10">
    <property type="entry name" value="Transferase(Phosphotransferase) domain 1"/>
    <property type="match status" value="1"/>
</dbReference>
<evidence type="ECO:0000313" key="19">
    <source>
        <dbReference type="EMBL" id="KAJ8900006.1"/>
    </source>
</evidence>
<dbReference type="CDD" id="cd14066">
    <property type="entry name" value="STKc_IRAK"/>
    <property type="match status" value="1"/>
</dbReference>
<dbReference type="Gene3D" id="2.60.120.200">
    <property type="match status" value="1"/>
</dbReference>
<name>A0AAV8UC75_9ROSI</name>
<dbReference type="InterPro" id="IPR000985">
    <property type="entry name" value="Lectin_LegA_CS"/>
</dbReference>
<keyword evidence="13 16" id="KW-0472">Membrane</keyword>
<dbReference type="SUPFAM" id="SSF49899">
    <property type="entry name" value="Concanavalin A-like lectins/glucanases"/>
    <property type="match status" value="1"/>
</dbReference>
<evidence type="ECO:0000256" key="7">
    <source>
        <dbReference type="ARBA" id="ARBA00022729"/>
    </source>
</evidence>
<dbReference type="PROSITE" id="PS00308">
    <property type="entry name" value="LECTIN_LEGUME_ALPHA"/>
    <property type="match status" value="1"/>
</dbReference>
<evidence type="ECO:0000256" key="10">
    <source>
        <dbReference type="ARBA" id="ARBA00022777"/>
    </source>
</evidence>
<dbReference type="Pfam" id="PF00139">
    <property type="entry name" value="Lectin_legB"/>
    <property type="match status" value="1"/>
</dbReference>
<feature type="transmembrane region" description="Helical" evidence="16">
    <location>
        <begin position="261"/>
        <end position="284"/>
    </location>
</feature>
<dbReference type="InterPro" id="IPR008271">
    <property type="entry name" value="Ser/Thr_kinase_AS"/>
</dbReference>
<evidence type="ECO:0000256" key="4">
    <source>
        <dbReference type="ARBA" id="ARBA00010217"/>
    </source>
</evidence>
<dbReference type="FunFam" id="3.30.200.20:FF:000476">
    <property type="entry name" value="Probable L-type lectin-domain containing receptor kinase S.5"/>
    <property type="match status" value="1"/>
</dbReference>
<dbReference type="GO" id="GO:0030246">
    <property type="term" value="F:carbohydrate binding"/>
    <property type="evidence" value="ECO:0007669"/>
    <property type="project" value="UniProtKB-KW"/>
</dbReference>
<keyword evidence="8" id="KW-0430">Lectin</keyword>
<keyword evidence="7 17" id="KW-0732">Signal</keyword>
<dbReference type="AlphaFoldDB" id="A0AAV8UC75"/>
<dbReference type="FunFam" id="1.10.510.10:FF:000626">
    <property type="entry name" value="probable L-type lectin-domain containing receptor kinase S.5"/>
    <property type="match status" value="1"/>
</dbReference>
<dbReference type="GO" id="GO:0016020">
    <property type="term" value="C:membrane"/>
    <property type="evidence" value="ECO:0007669"/>
    <property type="project" value="UniProtKB-SubCell"/>
</dbReference>
<dbReference type="InterPro" id="IPR000719">
    <property type="entry name" value="Prot_kinase_dom"/>
</dbReference>
<dbReference type="InterPro" id="IPR017441">
    <property type="entry name" value="Protein_kinase_ATP_BS"/>
</dbReference>
<evidence type="ECO:0000256" key="5">
    <source>
        <dbReference type="ARBA" id="ARBA00022679"/>
    </source>
</evidence>
<sequence>MLVLPLVNFLSLTVLLSGCLVPVVCLEFGFPEFEAHDYADLIQHNSYIALKAIQVTPDVNGQSIQNFSGRSLFKTPFRLWNNAGKKASFNTSFVLRIKNETNPGGEGLAFVLTANESLPENSHGQWLGIVNSQSNGSSQARIVAIEFDTRKSFEQDIDDNHVGLDINSIYSTTQVSLTSRGVSIDSDQDIPVVVEYDGRNLRVFVGKNSTEPIINEPIDLSVYLPQKVYVGFSASTSNFTELNCIRSWEFNGSKIDDNSNILWICIVVPVVVVVLICAVLFWYWKRRYDKVKIEDSYPSIEEAIMGSSTAPQKFRLRELRKATGNFYPKNKLGKGGFGTVYKGVLLQKEVAVKRISQKSTQGKQEFIAEVATIGNLHHRNLVKLIGWCYESKEFLLVYEYMSNGSLDKYIYSDRKGNEPVLTMSWERRVSVITGVAQALEYLHNGCEKRVLHRDIKASNIMLDSDFSAKLGDFGLARTIKTSEQTHHSTRELAGTPGYMAPESILTGRATVETDVYAFGVLVLEVACGRKPGGQAEQNDYTSNIVHWLWELHRNDTIINAADPRLNGDFDHEDMKCVLVLGLSCCHPNPNQRPSMKYVLQVLTGEAPAPEVPSERPAFIWPPLPPSFKDVGHCQDSAQITGFTELRGR</sequence>
<evidence type="ECO:0000256" key="1">
    <source>
        <dbReference type="ARBA" id="ARBA00004479"/>
    </source>
</evidence>
<keyword evidence="10" id="KW-0418">Kinase</keyword>
<dbReference type="PANTHER" id="PTHR27007">
    <property type="match status" value="1"/>
</dbReference>
<proteinExistence type="inferred from homology"/>